<keyword evidence="2" id="KW-1185">Reference proteome</keyword>
<protein>
    <submittedName>
        <fullName evidence="1">Uncharacterized protein</fullName>
    </submittedName>
</protein>
<evidence type="ECO:0000313" key="1">
    <source>
        <dbReference type="EMBL" id="KAK2949247.1"/>
    </source>
</evidence>
<sequence>MYWAIPSLLYLFSSFQTINSSIDSSHIPLTTIFERASRNTENESNQLLLGDGIYSGHDIRIFAEPFSIIGSTKVTISYASEGLPNPGEAENMNGQPRQPYMWKCIFNIQNSTLHFTSFIASLWEPRSMNHHLGTSKESLPRFAVIQEADITAKSIIFLQEADHSPFVITTSLPQSSSTLTLVACTVNRTYPLIGSFSEIDFPKSSSLSADIVISSLSLTSSEVVGTNGLASSTSSPQSHLSLCASLLSCELFNLTSGPSQTTRQSQTITKQKLAHCHFSSVDNALYGAAISRIDHSSSSLCLNTSIVDCLNLNNEPTTINENKTITGTADRYAYHAQSGSFLFSLCNLTTNTPTQETSLIFFSAFSGTLEINGCSFTSKVGAYHATSVNVEAITETFPKITLISSNFTFSRISNTPNDESQINTVRPLQLNVINCIFTTPAEDVYSNTRAIQNRQAITFVQIAHCRFLRQSTSGSGGALSYYNGVHLIHIFDTLFEANKAASEGGSLSLYTAHHKCFRSVFKDCSAGKLGGAIKLYWPYHSYHEDCAFINNNANQTDNLNNLASYRGNDIQIRTRVFQNYP</sequence>
<gene>
    <name evidence="1" type="ORF">BLNAU_15850</name>
</gene>
<dbReference type="Proteomes" id="UP001281761">
    <property type="component" value="Unassembled WGS sequence"/>
</dbReference>
<reference evidence="1 2" key="1">
    <citation type="journal article" date="2022" name="bioRxiv">
        <title>Genomics of Preaxostyla Flagellates Illuminates Evolutionary Transitions and the Path Towards Mitochondrial Loss.</title>
        <authorList>
            <person name="Novak L.V.F."/>
            <person name="Treitli S.C."/>
            <person name="Pyrih J."/>
            <person name="Halakuc P."/>
            <person name="Pipaliya S.V."/>
            <person name="Vacek V."/>
            <person name="Brzon O."/>
            <person name="Soukal P."/>
            <person name="Eme L."/>
            <person name="Dacks J.B."/>
            <person name="Karnkowska A."/>
            <person name="Elias M."/>
            <person name="Hampl V."/>
        </authorList>
    </citation>
    <scope>NUCLEOTIDE SEQUENCE [LARGE SCALE GENOMIC DNA]</scope>
    <source>
        <strain evidence="1">NAU3</strain>
        <tissue evidence="1">Gut</tissue>
    </source>
</reference>
<accession>A0ABQ9XD78</accession>
<proteinExistence type="predicted"/>
<comment type="caution">
    <text evidence="1">The sequence shown here is derived from an EMBL/GenBank/DDBJ whole genome shotgun (WGS) entry which is preliminary data.</text>
</comment>
<organism evidence="1 2">
    <name type="scientific">Blattamonas nauphoetae</name>
    <dbReference type="NCBI Taxonomy" id="2049346"/>
    <lineage>
        <taxon>Eukaryota</taxon>
        <taxon>Metamonada</taxon>
        <taxon>Preaxostyla</taxon>
        <taxon>Oxymonadida</taxon>
        <taxon>Blattamonas</taxon>
    </lineage>
</organism>
<evidence type="ECO:0000313" key="2">
    <source>
        <dbReference type="Proteomes" id="UP001281761"/>
    </source>
</evidence>
<name>A0ABQ9XD78_9EUKA</name>
<dbReference type="EMBL" id="JARBJD010000160">
    <property type="protein sequence ID" value="KAK2949247.1"/>
    <property type="molecule type" value="Genomic_DNA"/>
</dbReference>